<comment type="caution">
    <text evidence="2">The sequence shown here is derived from an EMBL/GenBank/DDBJ whole genome shotgun (WGS) entry which is preliminary data.</text>
</comment>
<gene>
    <name evidence="2" type="ORF">GJ700_28640</name>
</gene>
<sequence>MAQAFSAEQVAGLLPHRGHALFVASVEVDGDTVRGECVWQREHPHLDGHFPQMPIVPGVFLIEAGAQLAGVLIAARHPGERGLGMLAGVRRTLVHRPVLPGDRIHFELDVRANPGGMFDAKGTGRFADGGKAVTLDLMVAVRAPAD</sequence>
<evidence type="ECO:0000313" key="3">
    <source>
        <dbReference type="Proteomes" id="UP000446768"/>
    </source>
</evidence>
<dbReference type="Proteomes" id="UP000446768">
    <property type="component" value="Unassembled WGS sequence"/>
</dbReference>
<dbReference type="SUPFAM" id="SSF54637">
    <property type="entry name" value="Thioesterase/thiol ester dehydrase-isomerase"/>
    <property type="match status" value="1"/>
</dbReference>
<keyword evidence="1" id="KW-0456">Lyase</keyword>
<organism evidence="2 3">
    <name type="scientific">Pseudoduganella rivuli</name>
    <dbReference type="NCBI Taxonomy" id="2666085"/>
    <lineage>
        <taxon>Bacteria</taxon>
        <taxon>Pseudomonadati</taxon>
        <taxon>Pseudomonadota</taxon>
        <taxon>Betaproteobacteria</taxon>
        <taxon>Burkholderiales</taxon>
        <taxon>Oxalobacteraceae</taxon>
        <taxon>Telluria group</taxon>
        <taxon>Pseudoduganella</taxon>
    </lineage>
</organism>
<dbReference type="CDD" id="cd00493">
    <property type="entry name" value="FabA_FabZ"/>
    <property type="match status" value="1"/>
</dbReference>
<dbReference type="Pfam" id="PF07977">
    <property type="entry name" value="FabA"/>
    <property type="match status" value="1"/>
</dbReference>
<name>A0A7X2LX10_9BURK</name>
<dbReference type="RefSeq" id="WP_154380477.1">
    <property type="nucleotide sequence ID" value="NZ_WKJJ01000022.1"/>
</dbReference>
<protein>
    <submittedName>
        <fullName evidence="2">3-hydroxyacyl-[acyl-carrier-protein] dehydratase FabZ</fullName>
    </submittedName>
</protein>
<dbReference type="PANTHER" id="PTHR30272">
    <property type="entry name" value="3-HYDROXYACYL-[ACYL-CARRIER-PROTEIN] DEHYDRATASE"/>
    <property type="match status" value="1"/>
</dbReference>
<evidence type="ECO:0000256" key="1">
    <source>
        <dbReference type="ARBA" id="ARBA00023239"/>
    </source>
</evidence>
<dbReference type="PANTHER" id="PTHR30272:SF1">
    <property type="entry name" value="3-HYDROXYACYL-[ACYL-CARRIER-PROTEIN] DEHYDRATASE"/>
    <property type="match status" value="1"/>
</dbReference>
<keyword evidence="3" id="KW-1185">Reference proteome</keyword>
<evidence type="ECO:0000313" key="2">
    <source>
        <dbReference type="EMBL" id="MRV75692.1"/>
    </source>
</evidence>
<reference evidence="2 3" key="1">
    <citation type="submission" date="2019-11" db="EMBL/GenBank/DDBJ databases">
        <title>Novel species isolated from a subtropical stream in China.</title>
        <authorList>
            <person name="Lu H."/>
        </authorList>
    </citation>
    <scope>NUCLEOTIDE SEQUENCE [LARGE SCALE GENOMIC DNA]</scope>
    <source>
        <strain evidence="2 3">FT92W</strain>
    </source>
</reference>
<dbReference type="EMBL" id="WKJJ01000022">
    <property type="protein sequence ID" value="MRV75692.1"/>
    <property type="molecule type" value="Genomic_DNA"/>
</dbReference>
<proteinExistence type="predicted"/>
<dbReference type="InterPro" id="IPR013114">
    <property type="entry name" value="FabA_FabZ"/>
</dbReference>
<dbReference type="GO" id="GO:0016829">
    <property type="term" value="F:lyase activity"/>
    <property type="evidence" value="ECO:0007669"/>
    <property type="project" value="UniProtKB-KW"/>
</dbReference>
<accession>A0A7X2LX10</accession>
<dbReference type="AlphaFoldDB" id="A0A7X2LX10"/>
<dbReference type="InterPro" id="IPR029069">
    <property type="entry name" value="HotDog_dom_sf"/>
</dbReference>
<dbReference type="Gene3D" id="3.10.129.10">
    <property type="entry name" value="Hotdog Thioesterase"/>
    <property type="match status" value="1"/>
</dbReference>